<dbReference type="AlphaFoldDB" id="A0A9Q9BLK9"/>
<name>A0A9Q9BLK9_9STAP</name>
<evidence type="ECO:0000313" key="4">
    <source>
        <dbReference type="Proteomes" id="UP001057381"/>
    </source>
</evidence>
<dbReference type="PANTHER" id="PTHR34822">
    <property type="entry name" value="GRPB DOMAIN PROTEIN (AFU_ORTHOLOGUE AFUA_1G01530)"/>
    <property type="match status" value="1"/>
</dbReference>
<keyword evidence="3" id="KW-1185">Reference proteome</keyword>
<evidence type="ECO:0000313" key="3">
    <source>
        <dbReference type="Proteomes" id="UP000295735"/>
    </source>
</evidence>
<dbReference type="Gene3D" id="3.30.460.10">
    <property type="entry name" value="Beta Polymerase, domain 2"/>
    <property type="match status" value="1"/>
</dbReference>
<dbReference type="OrthoDB" id="2417791at2"/>
<dbReference type="RefSeq" id="WP_149459587.1">
    <property type="nucleotide sequence ID" value="NZ_CP073809.1"/>
</dbReference>
<accession>A0A9Q9BLK9</accession>
<evidence type="ECO:0000313" key="1">
    <source>
        <dbReference type="EMBL" id="KAA1037703.1"/>
    </source>
</evidence>
<dbReference type="EMBL" id="SCWC02000007">
    <property type="protein sequence ID" value="KAA1037703.1"/>
    <property type="molecule type" value="Genomic_DNA"/>
</dbReference>
<dbReference type="Pfam" id="PF04229">
    <property type="entry name" value="GrpB"/>
    <property type="match status" value="1"/>
</dbReference>
<dbReference type="Proteomes" id="UP000295735">
    <property type="component" value="Unassembled WGS sequence"/>
</dbReference>
<proteinExistence type="predicted"/>
<dbReference type="SUPFAM" id="SSF81301">
    <property type="entry name" value="Nucleotidyltransferase"/>
    <property type="match status" value="1"/>
</dbReference>
<reference evidence="2" key="2">
    <citation type="submission" date="2021-04" db="EMBL/GenBank/DDBJ databases">
        <title>Complete Genome Sequences of Macrococcus spp. from dog and cattle.</title>
        <authorList>
            <person name="Schwendener S."/>
            <person name="Perreten V."/>
        </authorList>
    </citation>
    <scope>NUCLEOTIDE SEQUENCE</scope>
    <source>
        <strain evidence="2">Epi0143-OL</strain>
    </source>
</reference>
<evidence type="ECO:0000313" key="2">
    <source>
        <dbReference type="EMBL" id="UTH13415.1"/>
    </source>
</evidence>
<organism evidence="2 4">
    <name type="scientific">Macrococcus equipercicus</name>
    <dbReference type="NCBI Taxonomy" id="69967"/>
    <lineage>
        <taxon>Bacteria</taxon>
        <taxon>Bacillati</taxon>
        <taxon>Bacillota</taxon>
        <taxon>Bacilli</taxon>
        <taxon>Bacillales</taxon>
        <taxon>Staphylococcaceae</taxon>
        <taxon>Macrococcus</taxon>
    </lineage>
</organism>
<protein>
    <submittedName>
        <fullName evidence="2">GrpB family protein</fullName>
    </submittedName>
</protein>
<dbReference type="EMBL" id="CP073809">
    <property type="protein sequence ID" value="UTH13415.1"/>
    <property type="molecule type" value="Genomic_DNA"/>
</dbReference>
<dbReference type="PANTHER" id="PTHR34822:SF1">
    <property type="entry name" value="GRPB FAMILY PROTEIN"/>
    <property type="match status" value="1"/>
</dbReference>
<dbReference type="KEGG" id="mequ:KFV11_09290"/>
<dbReference type="InterPro" id="IPR043519">
    <property type="entry name" value="NT_sf"/>
</dbReference>
<dbReference type="InterPro" id="IPR007344">
    <property type="entry name" value="GrpB/CoaE"/>
</dbReference>
<gene>
    <name evidence="1" type="ORF">ERX35_009085</name>
    <name evidence="2" type="ORF">KFV11_09290</name>
</gene>
<reference evidence="1 3" key="1">
    <citation type="submission" date="2019-09" db="EMBL/GenBank/DDBJ databases">
        <authorList>
            <person name="Mazhar S."/>
            <person name="Altermann E."/>
            <person name="Hill C."/>
            <person name="Mcauliffe O."/>
        </authorList>
    </citation>
    <scope>NUCLEOTIDE SEQUENCE [LARGE SCALE GENOMIC DNA]</scope>
    <source>
        <strain evidence="1 3">ATCC 51831</strain>
    </source>
</reference>
<dbReference type="Proteomes" id="UP001057381">
    <property type="component" value="Chromosome"/>
</dbReference>
<sequence length="174" mass="20334">MIDYTPWNVTDYHKIFIAEAKQLIEIFRNEIVEIHHVGSTAVQDMPGNQSMDILPVVKNIDKIDQYSEAMTLAGYRAAELSICADERCKSFTREIDNLTRVIIMVEKTNYEVVDRRLAVRDYLRVHADIRTAYALKEKLAFQYSDDSPDYHTARNEYVSSLERDAISWYQSMKR</sequence>